<reference evidence="2" key="1">
    <citation type="submission" date="2011-12" db="EMBL/GenBank/DDBJ databases">
        <authorList>
            <consortium name="The Broad Institute Genome Sequencing Platform"/>
            <person name="Russ C."/>
            <person name="Tyler B."/>
            <person name="Panabieres F."/>
            <person name="Shan W."/>
            <person name="Tripathy S."/>
            <person name="Grunwald N."/>
            <person name="Machado M."/>
            <person name="Young S.K."/>
            <person name="Zeng Q."/>
            <person name="Gargeya S."/>
            <person name="Fitzgerald M."/>
            <person name="Haas B."/>
            <person name="Abouelleil A."/>
            <person name="Alvarado L."/>
            <person name="Arachchi H.M."/>
            <person name="Berlin A."/>
            <person name="Chapman S.B."/>
            <person name="Gearin G."/>
            <person name="Goldberg J."/>
            <person name="Griggs A."/>
            <person name="Gujja S."/>
            <person name="Hansen M."/>
            <person name="Heiman D."/>
            <person name="Howarth C."/>
            <person name="Larimer J."/>
            <person name="Lui A."/>
            <person name="MacDonald P.J.P."/>
            <person name="McCowen C."/>
            <person name="Montmayeur A."/>
            <person name="Murphy C."/>
            <person name="Neiman D."/>
            <person name="Pearson M."/>
            <person name="Priest M."/>
            <person name="Roberts A."/>
            <person name="Saif S."/>
            <person name="Shea T."/>
            <person name="Sisk P."/>
            <person name="Stolte C."/>
            <person name="Sykes S."/>
            <person name="Wortman J."/>
            <person name="Nusbaum C."/>
            <person name="Birren B."/>
        </authorList>
    </citation>
    <scope>NUCLEOTIDE SEQUENCE [LARGE SCALE GENOMIC DNA]</scope>
    <source>
        <strain evidence="2">INRA-310</strain>
    </source>
</reference>
<dbReference type="VEuPathDB" id="FungiDB:PPTG_21310"/>
<accession>W2R520</accession>
<dbReference type="Proteomes" id="UP000018817">
    <property type="component" value="Unassembled WGS sequence"/>
</dbReference>
<evidence type="ECO:0000313" key="1">
    <source>
        <dbReference type="EMBL" id="ETN20478.1"/>
    </source>
</evidence>
<dbReference type="AlphaFoldDB" id="W2R520"/>
<name>W2R520_PHYN3</name>
<organism evidence="1 2">
    <name type="scientific">Phytophthora nicotianae (strain INRA-310)</name>
    <name type="common">Phytophthora parasitica</name>
    <dbReference type="NCBI Taxonomy" id="761204"/>
    <lineage>
        <taxon>Eukaryota</taxon>
        <taxon>Sar</taxon>
        <taxon>Stramenopiles</taxon>
        <taxon>Oomycota</taxon>
        <taxon>Peronosporomycetes</taxon>
        <taxon>Peronosporales</taxon>
        <taxon>Peronosporaceae</taxon>
        <taxon>Phytophthora</taxon>
    </lineage>
</organism>
<sequence>MNKVWMGTDISRRQRHQVDTTHSEEIKEYSGHTLPLTFVGNLTFGGHSANLLLENMLTGTKKRNSGGATSDEDDLLGYLDVAFEREQHSSWDLYPLDHQLAANK</sequence>
<dbReference type="RefSeq" id="XP_008894811.1">
    <property type="nucleotide sequence ID" value="XM_008896563.1"/>
</dbReference>
<protein>
    <submittedName>
        <fullName evidence="1">Uncharacterized protein</fullName>
    </submittedName>
</protein>
<proteinExistence type="predicted"/>
<reference evidence="1 2" key="2">
    <citation type="submission" date="2013-11" db="EMBL/GenBank/DDBJ databases">
        <title>The Genome Sequence of Phytophthora parasitica INRA-310.</title>
        <authorList>
            <consortium name="The Broad Institute Genomics Platform"/>
            <person name="Russ C."/>
            <person name="Tyler B."/>
            <person name="Panabieres F."/>
            <person name="Shan W."/>
            <person name="Tripathy S."/>
            <person name="Grunwald N."/>
            <person name="Machado M."/>
            <person name="Johnson C.S."/>
            <person name="Arredondo F."/>
            <person name="Hong C."/>
            <person name="Coffey M."/>
            <person name="Young S.K."/>
            <person name="Zeng Q."/>
            <person name="Gargeya S."/>
            <person name="Fitzgerald M."/>
            <person name="Abouelleil A."/>
            <person name="Alvarado L."/>
            <person name="Chapman S.B."/>
            <person name="Gainer-Dewar J."/>
            <person name="Goldberg J."/>
            <person name="Griggs A."/>
            <person name="Gujja S."/>
            <person name="Hansen M."/>
            <person name="Howarth C."/>
            <person name="Imamovic A."/>
            <person name="Ireland A."/>
            <person name="Larimer J."/>
            <person name="McCowan C."/>
            <person name="Murphy C."/>
            <person name="Pearson M."/>
            <person name="Poon T.W."/>
            <person name="Priest M."/>
            <person name="Roberts A."/>
            <person name="Saif S."/>
            <person name="Shea T."/>
            <person name="Sykes S."/>
            <person name="Wortman J."/>
            <person name="Nusbaum C."/>
            <person name="Birren B."/>
        </authorList>
    </citation>
    <scope>NUCLEOTIDE SEQUENCE [LARGE SCALE GENOMIC DNA]</scope>
    <source>
        <strain evidence="1 2">INRA-310</strain>
    </source>
</reference>
<gene>
    <name evidence="1" type="ORF">PPTG_21310</name>
</gene>
<dbReference type="GeneID" id="20189909"/>
<evidence type="ECO:0000313" key="2">
    <source>
        <dbReference type="Proteomes" id="UP000018817"/>
    </source>
</evidence>
<dbReference type="EMBL" id="KI669564">
    <property type="protein sequence ID" value="ETN20478.1"/>
    <property type="molecule type" value="Genomic_DNA"/>
</dbReference>